<accession>A0A399IN83</accession>
<dbReference type="InterPro" id="IPR050902">
    <property type="entry name" value="ABC_Transporter_SBP"/>
</dbReference>
<name>A0A399IN83_9CLOT</name>
<dbReference type="AlphaFoldDB" id="A0A399IN83"/>
<dbReference type="Gene3D" id="1.20.58.2180">
    <property type="match status" value="1"/>
</dbReference>
<dbReference type="PANTHER" id="PTHR30535:SF34">
    <property type="entry name" value="MOLYBDATE-BINDING PROTEIN MOLA"/>
    <property type="match status" value="1"/>
</dbReference>
<dbReference type="PANTHER" id="PTHR30535">
    <property type="entry name" value="VITAMIN B12-BINDING PROTEIN"/>
    <property type="match status" value="1"/>
</dbReference>
<dbReference type="CDD" id="cd01142">
    <property type="entry name" value="TroA_e"/>
    <property type="match status" value="1"/>
</dbReference>
<proteinExistence type="inferred from homology"/>
<organism evidence="3 4">
    <name type="scientific">Clostridium chromiireducens</name>
    <dbReference type="NCBI Taxonomy" id="225345"/>
    <lineage>
        <taxon>Bacteria</taxon>
        <taxon>Bacillati</taxon>
        <taxon>Bacillota</taxon>
        <taxon>Clostridia</taxon>
        <taxon>Eubacteriales</taxon>
        <taxon>Clostridiaceae</taxon>
        <taxon>Clostridium</taxon>
    </lineage>
</organism>
<dbReference type="PROSITE" id="PS50983">
    <property type="entry name" value="FE_B12_PBP"/>
    <property type="match status" value="1"/>
</dbReference>
<dbReference type="RefSeq" id="WP_119367153.1">
    <property type="nucleotide sequence ID" value="NZ_QXDJ01000003.1"/>
</dbReference>
<comment type="caution">
    <text evidence="3">The sequence shown here is derived from an EMBL/GenBank/DDBJ whole genome shotgun (WGS) entry which is preliminary data.</text>
</comment>
<dbReference type="Pfam" id="PF01497">
    <property type="entry name" value="Peripla_BP_2"/>
    <property type="match status" value="1"/>
</dbReference>
<dbReference type="Proteomes" id="UP000265930">
    <property type="component" value="Unassembled WGS sequence"/>
</dbReference>
<evidence type="ECO:0000313" key="4">
    <source>
        <dbReference type="Proteomes" id="UP000265930"/>
    </source>
</evidence>
<evidence type="ECO:0000259" key="2">
    <source>
        <dbReference type="PROSITE" id="PS50983"/>
    </source>
</evidence>
<evidence type="ECO:0000313" key="3">
    <source>
        <dbReference type="EMBL" id="RII34391.1"/>
    </source>
</evidence>
<comment type="similarity">
    <text evidence="1">Belongs to the bacterial solute-binding protein 8 family.</text>
</comment>
<dbReference type="EMBL" id="QXDJ01000003">
    <property type="protein sequence ID" value="RII34391.1"/>
    <property type="molecule type" value="Genomic_DNA"/>
</dbReference>
<gene>
    <name evidence="3" type="ORF">D2A34_14700</name>
</gene>
<dbReference type="InterPro" id="IPR002491">
    <property type="entry name" value="ABC_transptr_periplasmic_BD"/>
</dbReference>
<protein>
    <submittedName>
        <fullName evidence="3">ABC transporter substrate-binding protein</fullName>
    </submittedName>
</protein>
<sequence>MIKRLLWGVLSLVVGVGLIVSCEKATDTKTIEAGVVHKAEKVTITDSSGSNVEIPVNISNIADAWGAHNAIVAMLGAGDKISATTLTEKTKPWLFKVTPAISKAELAFNVDATDINMEELVKNKPDILFMSQGNKNVSKITDVGIPVVQVSFKDFNSLKECVNLTGQILGKEGEARAEKYNSYLDEKLKMVTDETSKIPQDKKLKILHLADFSPIKVDGKDTIIDAWIQAAGGVNAADFSGTKGVTIEQIINWNPDVIILSSTVGSSDRKKSAVEMLNDDTWKELSAVKNGKVYINPDGAFSWDRYSAEEALQIQWAAKTMYPDKFKDIDVLNETKWFYKTFFNYELSDDETQRILKAEPPQ</sequence>
<reference evidence="3 4" key="1">
    <citation type="submission" date="2018-08" db="EMBL/GenBank/DDBJ databases">
        <title>Genome of Clostridium chromiireducens C1, DSM12136.</title>
        <authorList>
            <person name="Xing M."/>
            <person name="Wei Y."/>
            <person name="Ang E.L."/>
            <person name="Zhao H."/>
            <person name="Zhang Y."/>
        </authorList>
    </citation>
    <scope>NUCLEOTIDE SEQUENCE [LARGE SCALE GENOMIC DNA]</scope>
    <source>
        <strain evidence="3 4">C1</strain>
    </source>
</reference>
<feature type="domain" description="Fe/B12 periplasmic-binding" evidence="2">
    <location>
        <begin position="60"/>
        <end position="325"/>
    </location>
</feature>
<dbReference type="PROSITE" id="PS51257">
    <property type="entry name" value="PROKAR_LIPOPROTEIN"/>
    <property type="match status" value="1"/>
</dbReference>
<evidence type="ECO:0000256" key="1">
    <source>
        <dbReference type="ARBA" id="ARBA00008814"/>
    </source>
</evidence>
<dbReference type="SUPFAM" id="SSF53807">
    <property type="entry name" value="Helical backbone' metal receptor"/>
    <property type="match status" value="1"/>
</dbReference>
<dbReference type="Gene3D" id="3.40.50.1980">
    <property type="entry name" value="Nitrogenase molybdenum iron protein domain"/>
    <property type="match status" value="2"/>
</dbReference>